<dbReference type="EMBL" id="AUZY01006360">
    <property type="protein sequence ID" value="EQD54639.1"/>
    <property type="molecule type" value="Genomic_DNA"/>
</dbReference>
<reference evidence="3" key="1">
    <citation type="submission" date="2013-08" db="EMBL/GenBank/DDBJ databases">
        <authorList>
            <person name="Mendez C."/>
            <person name="Richter M."/>
            <person name="Ferrer M."/>
            <person name="Sanchez J."/>
        </authorList>
    </citation>
    <scope>NUCLEOTIDE SEQUENCE</scope>
</reference>
<dbReference type="EMBL" id="AUZZ01004118">
    <property type="protein sequence ID" value="EQD55075.1"/>
    <property type="molecule type" value="Genomic_DNA"/>
</dbReference>
<dbReference type="PANTHER" id="PTHR43252">
    <property type="entry name" value="TRANSCRIPTIONAL REGULATOR YQJI"/>
    <property type="match status" value="1"/>
</dbReference>
<feature type="domain" description="Transcription regulator PadR N-terminal" evidence="1">
    <location>
        <begin position="21"/>
        <end position="88"/>
    </location>
</feature>
<protein>
    <submittedName>
        <fullName evidence="3">Protein containing Transcriptional regulator PadR</fullName>
    </submittedName>
</protein>
<dbReference type="PANTHER" id="PTHR43252:SF7">
    <property type="entry name" value="TRANSCRIPTIONAL REGULATOR YQJI"/>
    <property type="match status" value="1"/>
</dbReference>
<dbReference type="AlphaFoldDB" id="T1BM99"/>
<proteinExistence type="predicted"/>
<gene>
    <name evidence="2" type="ORF">B1B_09591</name>
    <name evidence="3" type="ORF">B2A_05893</name>
</gene>
<evidence type="ECO:0000259" key="1">
    <source>
        <dbReference type="Pfam" id="PF03551"/>
    </source>
</evidence>
<accession>T1BM99</accession>
<organism evidence="3">
    <name type="scientific">mine drainage metagenome</name>
    <dbReference type="NCBI Taxonomy" id="410659"/>
    <lineage>
        <taxon>unclassified sequences</taxon>
        <taxon>metagenomes</taxon>
        <taxon>ecological metagenomes</taxon>
    </lineage>
</organism>
<reference evidence="3" key="2">
    <citation type="journal article" date="2014" name="ISME J.">
        <title>Microbial stratification in low pH oxic and suboxic macroscopic growths along an acid mine drainage.</title>
        <authorList>
            <person name="Mendez-Garcia C."/>
            <person name="Mesa V."/>
            <person name="Sprenger R.R."/>
            <person name="Richter M."/>
            <person name="Diez M.S."/>
            <person name="Solano J."/>
            <person name="Bargiela R."/>
            <person name="Golyshina O.V."/>
            <person name="Manteca A."/>
            <person name="Ramos J.L."/>
            <person name="Gallego J.R."/>
            <person name="Llorente I."/>
            <person name="Martins Dos Santos V.A."/>
            <person name="Jensen O.N."/>
            <person name="Pelaez A.I."/>
            <person name="Sanchez J."/>
            <person name="Ferrer M."/>
        </authorList>
    </citation>
    <scope>NUCLEOTIDE SEQUENCE</scope>
</reference>
<name>T1BM99_9ZZZZ</name>
<dbReference type="Pfam" id="PF03551">
    <property type="entry name" value="PadR"/>
    <property type="match status" value="1"/>
</dbReference>
<comment type="caution">
    <text evidence="3">The sequence shown here is derived from an EMBL/GenBank/DDBJ whole genome shotgun (WGS) entry which is preliminary data.</text>
</comment>
<dbReference type="InterPro" id="IPR036390">
    <property type="entry name" value="WH_DNA-bd_sf"/>
</dbReference>
<sequence length="182" mass="20460">MTGPIGTVEDFRRRLVGLYALTLMDREGGVYGYRISERIAQRTEGNWRPGPGAVYPALAQLVRSGFARARTRGRRKEYSITPAGRKLLLRIRQGPDQFQKARVDLAPLWAEVLGSPDVGELHLLNLRRALTRLEGFLNHPGEDPRRRAKLLSAVHTELSAALRQIPVAPTLRIPSRPRRALD</sequence>
<evidence type="ECO:0000313" key="2">
    <source>
        <dbReference type="EMBL" id="EQD54639.1"/>
    </source>
</evidence>
<dbReference type="Gene3D" id="1.10.10.10">
    <property type="entry name" value="Winged helix-like DNA-binding domain superfamily/Winged helix DNA-binding domain"/>
    <property type="match status" value="1"/>
</dbReference>
<dbReference type="InterPro" id="IPR005149">
    <property type="entry name" value="Tscrpt_reg_PadR_N"/>
</dbReference>
<dbReference type="SUPFAM" id="SSF46785">
    <property type="entry name" value="Winged helix' DNA-binding domain"/>
    <property type="match status" value="1"/>
</dbReference>
<dbReference type="InterPro" id="IPR036388">
    <property type="entry name" value="WH-like_DNA-bd_sf"/>
</dbReference>
<evidence type="ECO:0000313" key="3">
    <source>
        <dbReference type="EMBL" id="EQD55075.1"/>
    </source>
</evidence>